<dbReference type="EnsemblMetazoa" id="GAUT010768-RA">
    <property type="protein sequence ID" value="GAUT010768-PA"/>
    <property type="gene ID" value="GAUT010768"/>
</dbReference>
<proteinExistence type="predicted"/>
<keyword evidence="1" id="KW-0812">Transmembrane</keyword>
<dbReference type="VEuPathDB" id="VectorBase:GAUT010768"/>
<evidence type="ECO:0000313" key="3">
    <source>
        <dbReference type="EnsemblMetazoa" id="GAUT010768-PA"/>
    </source>
</evidence>
<name>A0A1A9UNZ8_GLOAU</name>
<keyword evidence="4" id="KW-1185">Reference proteome</keyword>
<evidence type="ECO:0000313" key="4">
    <source>
        <dbReference type="Proteomes" id="UP000078200"/>
    </source>
</evidence>
<feature type="transmembrane region" description="Helical" evidence="1">
    <location>
        <begin position="71"/>
        <end position="89"/>
    </location>
</feature>
<protein>
    <submittedName>
        <fullName evidence="3">Uncharacterized protein</fullName>
    </submittedName>
</protein>
<organism evidence="3 4">
    <name type="scientific">Glossina austeni</name>
    <name type="common">Savannah tsetse fly</name>
    <dbReference type="NCBI Taxonomy" id="7395"/>
    <lineage>
        <taxon>Eukaryota</taxon>
        <taxon>Metazoa</taxon>
        <taxon>Ecdysozoa</taxon>
        <taxon>Arthropoda</taxon>
        <taxon>Hexapoda</taxon>
        <taxon>Insecta</taxon>
        <taxon>Pterygota</taxon>
        <taxon>Neoptera</taxon>
        <taxon>Endopterygota</taxon>
        <taxon>Diptera</taxon>
        <taxon>Brachycera</taxon>
        <taxon>Muscomorpha</taxon>
        <taxon>Hippoboscoidea</taxon>
        <taxon>Glossinidae</taxon>
        <taxon>Glossina</taxon>
    </lineage>
</organism>
<keyword evidence="1" id="KW-0472">Membrane</keyword>
<dbReference type="PANTHER" id="PTHR14540:SF2">
    <property type="entry name" value="INTEGRATOR COMPLEX SUBUNIT 15"/>
    <property type="match status" value="1"/>
</dbReference>
<sequence>MFYYQLILVILSKLISATVSGSVVPLSSSAGTWMQQVGCTTAPSLELAQSLVSDFVVFSRKTPEQLQQLPLVAPHFAAILMTAVAYLYLNEQSTARACT</sequence>
<evidence type="ECO:0000256" key="2">
    <source>
        <dbReference type="SAM" id="SignalP"/>
    </source>
</evidence>
<accession>A0A1A9UNZ8</accession>
<dbReference type="Pfam" id="PF14964">
    <property type="entry name" value="INTS15"/>
    <property type="match status" value="1"/>
</dbReference>
<evidence type="ECO:0000256" key="1">
    <source>
        <dbReference type="SAM" id="Phobius"/>
    </source>
</evidence>
<dbReference type="InterPro" id="IPR027844">
    <property type="entry name" value="INTS15"/>
</dbReference>
<dbReference type="PANTHER" id="PTHR14540">
    <property type="entry name" value="INTEGRATOR COMPLEX SUBUNIT 15"/>
    <property type="match status" value="1"/>
</dbReference>
<dbReference type="AlphaFoldDB" id="A0A1A9UNZ8"/>
<reference evidence="3" key="1">
    <citation type="submission" date="2020-05" db="UniProtKB">
        <authorList>
            <consortium name="EnsemblMetazoa"/>
        </authorList>
    </citation>
    <scope>IDENTIFICATION</scope>
    <source>
        <strain evidence="3">TTRI</strain>
    </source>
</reference>
<keyword evidence="1" id="KW-1133">Transmembrane helix</keyword>
<keyword evidence="2" id="KW-0732">Signal</keyword>
<dbReference type="STRING" id="7395.A0A1A9UNZ8"/>
<feature type="chain" id="PRO_5008398716" evidence="2">
    <location>
        <begin position="22"/>
        <end position="99"/>
    </location>
</feature>
<dbReference type="Proteomes" id="UP000078200">
    <property type="component" value="Unassembled WGS sequence"/>
</dbReference>
<feature type="signal peptide" evidence="2">
    <location>
        <begin position="1"/>
        <end position="21"/>
    </location>
</feature>